<feature type="region of interest" description="Disordered" evidence="2">
    <location>
        <begin position="547"/>
        <end position="598"/>
    </location>
</feature>
<feature type="compositionally biased region" description="Basic residues" evidence="2">
    <location>
        <begin position="3070"/>
        <end position="3087"/>
    </location>
</feature>
<feature type="compositionally biased region" description="Low complexity" evidence="2">
    <location>
        <begin position="354"/>
        <end position="365"/>
    </location>
</feature>
<reference evidence="3" key="1">
    <citation type="journal article" date="2020" name="bioRxiv">
        <title>Comparative genomics of Chlamydomonas.</title>
        <authorList>
            <person name="Craig R.J."/>
            <person name="Hasan A.R."/>
            <person name="Ness R.W."/>
            <person name="Keightley P.D."/>
        </authorList>
    </citation>
    <scope>NUCLEOTIDE SEQUENCE</scope>
    <source>
        <strain evidence="3">CCAP 11/173</strain>
    </source>
</reference>
<gene>
    <name evidence="3" type="ORF">HYH02_013031</name>
</gene>
<feature type="region of interest" description="Disordered" evidence="2">
    <location>
        <begin position="2841"/>
        <end position="2950"/>
    </location>
</feature>
<evidence type="ECO:0000313" key="4">
    <source>
        <dbReference type="Proteomes" id="UP000613740"/>
    </source>
</evidence>
<feature type="region of interest" description="Disordered" evidence="2">
    <location>
        <begin position="1524"/>
        <end position="1545"/>
    </location>
</feature>
<feature type="region of interest" description="Disordered" evidence="2">
    <location>
        <begin position="3070"/>
        <end position="3094"/>
    </location>
</feature>
<accession>A0A835W170</accession>
<evidence type="ECO:0000256" key="2">
    <source>
        <dbReference type="SAM" id="MobiDB-lite"/>
    </source>
</evidence>
<feature type="compositionally biased region" description="Low complexity" evidence="2">
    <location>
        <begin position="15"/>
        <end position="31"/>
    </location>
</feature>
<feature type="region of interest" description="Disordered" evidence="2">
    <location>
        <begin position="653"/>
        <end position="694"/>
    </location>
</feature>
<feature type="compositionally biased region" description="Low complexity" evidence="2">
    <location>
        <begin position="1090"/>
        <end position="1105"/>
    </location>
</feature>
<protein>
    <submittedName>
        <fullName evidence="3">Uncharacterized protein</fullName>
    </submittedName>
</protein>
<feature type="region of interest" description="Disordered" evidence="2">
    <location>
        <begin position="325"/>
        <end position="370"/>
    </location>
</feature>
<feature type="compositionally biased region" description="Polar residues" evidence="2">
    <location>
        <begin position="2877"/>
        <end position="2891"/>
    </location>
</feature>
<keyword evidence="1" id="KW-0175">Coiled coil</keyword>
<sequence>MVLAMARPGRGSSGGQKQQQSAAAGASTSQQPRNGPSKQQAPLITDLIIQRLEAAGDVQSVLQLIKQPRPAAAAEPAFVYTVALNSLARLLSLLPSVGAAGTGRGSGPQSKEELQQLQDAVRGMVSELHSRRGMLSFPLLSVALTSLEVLLPALGGSWRAAGVRPDDAAGRLLELVAELPRAAADADRVQLVPLPALRDAFRAALRLTQMAQPLLQQQASSAAPGRPGPVAQQQVVGQEVRAYLRRAVFATAGGSDDAGGQAETAAAVDAAAAAARLQGADLAAMAAAAELAVMWDMEVAPAVMQLHVRHVDRLLAAAAAGPAYPPNDNVEGQVAASGEPAEHGGRTGGRGRARGPATTRSRSSADAQPLPDGLVVAGQLDVTSLAQLLVAWASVPAGRHAPSAEWLDRAAALALRTQDRIVMGKRAQLLRNLDNVRAEQQQAEQQLQQLKETVPGGQARCQVQAEEEGDDVKLVDDGGEDEESFGLPCQKAEEELLPPPERVRNLTARLQRIGRDIEARELALAALGPAAVAPCAASADSAAAAGPVTQSAGKDKRLRPQADTAAGATGTPAAPAAKRARADRPHQEQPRQRSHFTSPQQLIAVLYALGRMRSVPSREEVGEFTKRLRPHLESLPPADAVRLLHALEALGYNPPARPWQRQPQPQRRMATSQQLSKKPNASNSKATSSREVVDEISAPSGAEVVGRLMVMVDALLGAQLGGSSIASSAGLEPGARGLAAAPSGLILQLLRSCAAWSVPFPEEFMGALEIVVEQRVLRSLPPDQIQMLSARAVANATLTNRGGSRAGPTAALQAAPSVADANADAMRLGLLEGVILPLAATRQGFANGDMFYLALRDWSEVESWKGLTVEKATSLLNAFAYSKSWALVPQLRKAVEGLMERALRLPVSTPHEASGLLLAVGRALRVMGDKMQCTPGEAIVDKVAPSVVPLLMPAMEQLVRLGPSMPDVAAVAKGLLVEARWHVPGADDDLGRAGGGGCSALGSEQATRRLLVGLLAAAIAEPKTEQMGVSHVAWLLEGFAALQYRPPHDMMAQLYSAAAERLAERPSKAEEVVELLNSVTGMDGVLPSEASPAPATPGSAGGRRASAADESKARGRLLQQLAMAALREPALPALASAPESLVAAVRQMAALGLRPQAQWLLNYTTVVQAVLPELSPTGLAYAAEGMALLGAAPPSAFLDILLTNADKHGADRFDPQALGLLLGGAHALRQNALAAQAAAERRLRGFDDDSEEGAKLANNDDAGIDPAALMRRQAAAGMPMVAPLSKAAVDAWGRAHAAFVSEARKSNPMPRYSRAQQLLVVSAVVSFELSRPPLSQQAPAAAGGRGKSPGKAGATADFRARLEADWLAETCASLLVSRKTLELSGAADGNGGSSSAALLPTPALLVDLLRLASRVLRGRVDGGIDWLAAIPTSSPIASLQSGEEGPTEKAAAAQGVLSFVQLSIQDLFGSTAGSQRTAAAALPSWLRLLRAALAAGVSLSPAELRVYTAALLDTAAKVTRRALTKGANGGASTHRKRSGTSADQALLSPEGGELMSAVWRDVEEGLEGVLLPVLPWVPPDETLKTLRLGLLEQPPSVLTAASLRQLALLCTYTTQAAPQLAAEAVGAKRTAWWSNVRADLLRRAQEEEVEKAWSKVQRGASSTASSAAGEEAALQTAGDLAAVCYGLLMHGSGSGGGREGQASGLRSSSGAELPPELATWMRLLLTRASSATAADTSCIPSSREGLAGVRALQLLWVARAVGCLHLVPDSVWAAAFGARGPEQTGAPALQLRQVVQLVVLRAEAVRAYSSSPQQQQPPPSAESWFVEVWLGRLTTAVRKTLQAKRPSRGGGLGPDADGITPGVAALAVAYCLPPAERPPAYAVALAEAALPALGAAAGPGGAAAASADQALSLADVWAFVQRVESWPVAAASAGAGSNAAGSYGDGIARWTGLPAEAVSAVCLRLLVAVEQRRDEAGSALRPSEIVPFAVTLLNAAAVTDGSPAVLEAALPLLQALVPDAEHEVWALAAHERLGRAVMASALQAGLNAVTNTEPPLGADGALTSASEVAAVMAGSVAVLLQLQDQRPQVAVAGKSGSAAPAAAQSPLDVRGLSPDQLAPLASAIIRLCSPATSIRVSGAISAIIPRAATAVLLRLLSTAGVVERLPAMRLEAAITRFLHSQRQTEACPALPMTEPVAQAISDKLLQVGSTAGVTRTPTQLACLLNCCGASGVLLQRTLLADRKWAGRESELLQALALAAPREPLALSLRMQDFAREFDQSDVDQILNRGEGTCGRLVVELLRSLDLGAEERRVSLREAAAALSAAAAVVPHLEGLNTTFIRPLAGKVAGGALMYLPDRARQETRKDPAVVWQLLEALFTLGGGTLNWQAYVVTAQEAAAGALEADAQTSTLQRLTRSGQELVDEFSLINAAVAGLGPYLLRYKAARELQECCKPLVGRHNKRMEELLRGKHSKAAGTAAGAFWWPPGSGQPPPGPLASGLRLPEEDPDLLSARQLGLLYGAVAVRGSGAMEGVPYDAVAAEAKELHLAYVTSLNLLAGRTDLPPHQHLDAMLAALEPAIFVAVSTVVPPVSNGWKAEDFYNERLPFERLLAPVLARYATASSAEQPRPAGVQLMDDVTTAYGVAVIDERSMAAALYGLLRSSQQPEGPSTAATAISGGSAGGAGVATRGAAGAEASSDVDLMRFAAVAATNSLLQQDAPWVVLPTHLRPPPGRRHGQPGGDAAADAAREAYVRSVAPSLALLQRLVRVLALTGRVPAARHALKSQASFTGFGNGRWAQLLEYIIDKEAVTMRMLKQALIPELQALLPRPAADALTQLFQPGQQAAGNSSGGGWHQFTTAAHDSSKGSVAGTVDSGGAASQEQAQERTTPSGGQQGLEPEQVGAERISPVEAEAEAGPTPPPLPAAGSPDKVFSGGPGAVTGGPSLQTPSLPPFLIQRQEQQPASSNVAQAVLGAAARLGGAMGSLLGSAAKAASDSVRSGLDNLAAVREELYWQAWVMSVLSERLEGEEDREALVLDTLRRLGPLHLDGSGEPVRPETVIKAYEAELRARKKAKGRGLPKAGGKRSQKGFGQGS</sequence>
<feature type="compositionally biased region" description="Basic and acidic residues" evidence="2">
    <location>
        <begin position="580"/>
        <end position="591"/>
    </location>
</feature>
<feature type="compositionally biased region" description="Low complexity" evidence="2">
    <location>
        <begin position="658"/>
        <end position="668"/>
    </location>
</feature>
<organism evidence="3 4">
    <name type="scientific">Chlamydomonas schloesseri</name>
    <dbReference type="NCBI Taxonomy" id="2026947"/>
    <lineage>
        <taxon>Eukaryota</taxon>
        <taxon>Viridiplantae</taxon>
        <taxon>Chlorophyta</taxon>
        <taxon>core chlorophytes</taxon>
        <taxon>Chlorophyceae</taxon>
        <taxon>CS clade</taxon>
        <taxon>Chlamydomonadales</taxon>
        <taxon>Chlamydomonadaceae</taxon>
        <taxon>Chlamydomonas</taxon>
    </lineage>
</organism>
<evidence type="ECO:0000313" key="3">
    <source>
        <dbReference type="EMBL" id="KAG2432311.1"/>
    </source>
</evidence>
<proteinExistence type="predicted"/>
<evidence type="ECO:0000256" key="1">
    <source>
        <dbReference type="SAM" id="Coils"/>
    </source>
</evidence>
<feature type="compositionally biased region" description="Polar residues" evidence="2">
    <location>
        <begin position="669"/>
        <end position="690"/>
    </location>
</feature>
<feature type="compositionally biased region" description="Low complexity" evidence="2">
    <location>
        <begin position="562"/>
        <end position="577"/>
    </location>
</feature>
<feature type="region of interest" description="Disordered" evidence="2">
    <location>
        <begin position="1"/>
        <end position="39"/>
    </location>
</feature>
<feature type="coiled-coil region" evidence="1">
    <location>
        <begin position="426"/>
        <end position="453"/>
    </location>
</feature>
<comment type="caution">
    <text evidence="3">The sequence shown here is derived from an EMBL/GenBank/DDBJ whole genome shotgun (WGS) entry which is preliminary data.</text>
</comment>
<dbReference type="OrthoDB" id="548232at2759"/>
<keyword evidence="4" id="KW-1185">Reference proteome</keyword>
<name>A0A835W170_9CHLO</name>
<feature type="region of interest" description="Disordered" evidence="2">
    <location>
        <begin position="1084"/>
        <end position="1109"/>
    </location>
</feature>
<dbReference type="EMBL" id="JAEHOD010000068">
    <property type="protein sequence ID" value="KAG2432311.1"/>
    <property type="molecule type" value="Genomic_DNA"/>
</dbReference>
<dbReference type="Proteomes" id="UP000613740">
    <property type="component" value="Unassembled WGS sequence"/>
</dbReference>